<sequence length="831" mass="93169">MNPIARRALEVLAAGTDYSDSDTDADTQLQSEERRIMSLIRGERISRELAFHVGNLIPSTMQHRSNEEFAESFLDVMARLEQQPILSSLATGPIVPTRTEQWYQLFSKFSLTSEAALTGRDDSSSSSGSSSSSSISGDDEFGDEIDLDTDSENDVDDEDNVNEQDMNDDLLEDEVEGDIDAERSTSNHEETTQHHNNIASVLQLLPPPSSITFDSNIRGTNNFQRISSLLVSLANSEENPLIRADIPWPVIIACGTPFMDHVSSQTTSLLGVPRPSLLQTLYHQLDDPNGTRLLQGVLRMDPPLEVVKVLLDAFPLSCLDMEAFFTACQFAHPHTSRRSKGSNFLDQDDCTEFDTDEVGEVIRLVMHETIRIRRLNNIDWGMVAFLGDARISPSHAKLLLQHFPEALNDSNHGTFEVSPLDRMASGYFIHGETTAWVEKLRIALRVAAYVRQRREQIAQDPTLPKEITMPNYFFGTGCQVLRRRESRLIGDAISNSAQTFYPYHELIRLIISPNFQGTRFGRVGFLKTLNACTESESDAFLRMDDEGNLPIHIALRSKCETSLGVHGERRLIRYLLKLNPSTSLCLEGGETIDGQVRRLPLRLSIENGWPVFDIIINAALSCGSWKTPNGIDEDIILDRPLLHDVLYGPYHPQFGIYFAREMVKFIIGRVSHHHFPRGEKHMRSLTNPVDSDGRTALHVALESKWPVYDLLAQAYPTLSLEVRDPSRFGFFPFQIAACDFAARGTIRKESPDTKVPISGKSTDGVNHDRDTSLNGLGEVDRGELLELSMLFEIVRECPHCVSYSPDDLNYDDAMGPGPTKKRRYDPSSTEL</sequence>
<feature type="region of interest" description="Disordered" evidence="1">
    <location>
        <begin position="118"/>
        <end position="170"/>
    </location>
</feature>
<gene>
    <name evidence="2" type="ORF">ACHAWU_009034</name>
</gene>
<comment type="caution">
    <text evidence="2">The sequence shown here is derived from an EMBL/GenBank/DDBJ whole genome shotgun (WGS) entry which is preliminary data.</text>
</comment>
<name>A0ABD3MCZ3_9STRA</name>
<reference evidence="2 3" key="1">
    <citation type="submission" date="2024-10" db="EMBL/GenBank/DDBJ databases">
        <title>Updated reference genomes for cyclostephanoid diatoms.</title>
        <authorList>
            <person name="Roberts W.R."/>
            <person name="Alverson A.J."/>
        </authorList>
    </citation>
    <scope>NUCLEOTIDE SEQUENCE [LARGE SCALE GENOMIC DNA]</scope>
    <source>
        <strain evidence="2 3">AJA232-27</strain>
    </source>
</reference>
<accession>A0ABD3MCZ3</accession>
<dbReference type="EMBL" id="JALLBG020000146">
    <property type="protein sequence ID" value="KAL3761869.1"/>
    <property type="molecule type" value="Genomic_DNA"/>
</dbReference>
<evidence type="ECO:0000313" key="3">
    <source>
        <dbReference type="Proteomes" id="UP001530293"/>
    </source>
</evidence>
<feature type="compositionally biased region" description="Low complexity" evidence="1">
    <location>
        <begin position="124"/>
        <end position="136"/>
    </location>
</feature>
<dbReference type="AlphaFoldDB" id="A0ABD3MCZ3"/>
<evidence type="ECO:0000313" key="2">
    <source>
        <dbReference type="EMBL" id="KAL3761869.1"/>
    </source>
</evidence>
<feature type="compositionally biased region" description="Acidic residues" evidence="1">
    <location>
        <begin position="137"/>
        <end position="170"/>
    </location>
</feature>
<dbReference type="Proteomes" id="UP001530293">
    <property type="component" value="Unassembled WGS sequence"/>
</dbReference>
<proteinExistence type="predicted"/>
<feature type="region of interest" description="Disordered" evidence="1">
    <location>
        <begin position="808"/>
        <end position="831"/>
    </location>
</feature>
<feature type="region of interest" description="Disordered" evidence="1">
    <location>
        <begin position="750"/>
        <end position="774"/>
    </location>
</feature>
<keyword evidence="3" id="KW-1185">Reference proteome</keyword>
<organism evidence="2 3">
    <name type="scientific">Discostella pseudostelligera</name>
    <dbReference type="NCBI Taxonomy" id="259834"/>
    <lineage>
        <taxon>Eukaryota</taxon>
        <taxon>Sar</taxon>
        <taxon>Stramenopiles</taxon>
        <taxon>Ochrophyta</taxon>
        <taxon>Bacillariophyta</taxon>
        <taxon>Coscinodiscophyceae</taxon>
        <taxon>Thalassiosirophycidae</taxon>
        <taxon>Stephanodiscales</taxon>
        <taxon>Stephanodiscaceae</taxon>
        <taxon>Discostella</taxon>
    </lineage>
</organism>
<evidence type="ECO:0000256" key="1">
    <source>
        <dbReference type="SAM" id="MobiDB-lite"/>
    </source>
</evidence>
<protein>
    <submittedName>
        <fullName evidence="2">Uncharacterized protein</fullName>
    </submittedName>
</protein>